<comment type="caution">
    <text evidence="2">The sequence shown here is derived from an EMBL/GenBank/DDBJ whole genome shotgun (WGS) entry which is preliminary data.</text>
</comment>
<proteinExistence type="predicted"/>
<keyword evidence="1" id="KW-0812">Transmembrane</keyword>
<accession>A0AA40DZ95</accession>
<protein>
    <submittedName>
        <fullName evidence="2">Uncharacterized protein</fullName>
    </submittedName>
</protein>
<evidence type="ECO:0000313" key="3">
    <source>
        <dbReference type="Proteomes" id="UP001172101"/>
    </source>
</evidence>
<keyword evidence="3" id="KW-1185">Reference proteome</keyword>
<reference evidence="2" key="1">
    <citation type="submission" date="2023-06" db="EMBL/GenBank/DDBJ databases">
        <title>Genome-scale phylogeny and comparative genomics of the fungal order Sordariales.</title>
        <authorList>
            <consortium name="Lawrence Berkeley National Laboratory"/>
            <person name="Hensen N."/>
            <person name="Bonometti L."/>
            <person name="Westerberg I."/>
            <person name="Brannstrom I.O."/>
            <person name="Guillou S."/>
            <person name="Cros-Aarteil S."/>
            <person name="Calhoun S."/>
            <person name="Haridas S."/>
            <person name="Kuo A."/>
            <person name="Mondo S."/>
            <person name="Pangilinan J."/>
            <person name="Riley R."/>
            <person name="LaButti K."/>
            <person name="Andreopoulos B."/>
            <person name="Lipzen A."/>
            <person name="Chen C."/>
            <person name="Yanf M."/>
            <person name="Daum C."/>
            <person name="Ng V."/>
            <person name="Clum A."/>
            <person name="Steindorff A."/>
            <person name="Ohm R."/>
            <person name="Martin F."/>
            <person name="Silar P."/>
            <person name="Natvig D."/>
            <person name="Lalanne C."/>
            <person name="Gautier V."/>
            <person name="Ament-velasquez S.L."/>
            <person name="Kruys A."/>
            <person name="Hutchinson M.I."/>
            <person name="Powell A.J."/>
            <person name="Barry K."/>
            <person name="Miller A.N."/>
            <person name="Grigoriev I.V."/>
            <person name="Debuchy R."/>
            <person name="Gladieux P."/>
            <person name="Thoren M.H."/>
            <person name="Johannesson H."/>
        </authorList>
    </citation>
    <scope>NUCLEOTIDE SEQUENCE</scope>
    <source>
        <strain evidence="2">SMH2392-1A</strain>
    </source>
</reference>
<dbReference type="AlphaFoldDB" id="A0AA40DZ95"/>
<evidence type="ECO:0000313" key="2">
    <source>
        <dbReference type="EMBL" id="KAK0717003.1"/>
    </source>
</evidence>
<gene>
    <name evidence="2" type="ORF">B0T26DRAFT_273835</name>
</gene>
<dbReference type="EMBL" id="JAUIRO010000004">
    <property type="protein sequence ID" value="KAK0717003.1"/>
    <property type="molecule type" value="Genomic_DNA"/>
</dbReference>
<dbReference type="RefSeq" id="XP_060295796.1">
    <property type="nucleotide sequence ID" value="XM_060434117.1"/>
</dbReference>
<keyword evidence="1" id="KW-0472">Membrane</keyword>
<organism evidence="2 3">
    <name type="scientific">Lasiosphaeria miniovina</name>
    <dbReference type="NCBI Taxonomy" id="1954250"/>
    <lineage>
        <taxon>Eukaryota</taxon>
        <taxon>Fungi</taxon>
        <taxon>Dikarya</taxon>
        <taxon>Ascomycota</taxon>
        <taxon>Pezizomycotina</taxon>
        <taxon>Sordariomycetes</taxon>
        <taxon>Sordariomycetidae</taxon>
        <taxon>Sordariales</taxon>
        <taxon>Lasiosphaeriaceae</taxon>
        <taxon>Lasiosphaeria</taxon>
    </lineage>
</organism>
<keyword evidence="1" id="KW-1133">Transmembrane helix</keyword>
<sequence length="184" mass="20120">MLRGGQLSDLISSAILDTHGDILISPAQGFRDAENIVNVEIVVIQGDDALIAALIHLRNASGDRAMGSLVGFRLAKNANPIGTSFFEMTCFPASCAFRLHTQGALLVEMTSFVAMVALLWRILRTIGAFMPKLVASFTRHRPSFLPILSTSFVIASLAILERMLCFLETLGVFLLRRAIPSWPF</sequence>
<evidence type="ECO:0000256" key="1">
    <source>
        <dbReference type="SAM" id="Phobius"/>
    </source>
</evidence>
<name>A0AA40DZ95_9PEZI</name>
<feature type="transmembrane region" description="Helical" evidence="1">
    <location>
        <begin position="104"/>
        <end position="123"/>
    </location>
</feature>
<dbReference type="Proteomes" id="UP001172101">
    <property type="component" value="Unassembled WGS sequence"/>
</dbReference>
<dbReference type="GeneID" id="85317387"/>
<feature type="transmembrane region" description="Helical" evidence="1">
    <location>
        <begin position="143"/>
        <end position="160"/>
    </location>
</feature>